<organism evidence="3 4">
    <name type="scientific">Puccinia coronata f. sp. avenae</name>
    <dbReference type="NCBI Taxonomy" id="200324"/>
    <lineage>
        <taxon>Eukaryota</taxon>
        <taxon>Fungi</taxon>
        <taxon>Dikarya</taxon>
        <taxon>Basidiomycota</taxon>
        <taxon>Pucciniomycotina</taxon>
        <taxon>Pucciniomycetes</taxon>
        <taxon>Pucciniales</taxon>
        <taxon>Pucciniaceae</taxon>
        <taxon>Puccinia</taxon>
    </lineage>
</organism>
<dbReference type="STRING" id="200324.A0A2N5SB77"/>
<feature type="compositionally biased region" description="Acidic residues" evidence="1">
    <location>
        <begin position="274"/>
        <end position="287"/>
    </location>
</feature>
<accession>A0A2N5SB77</accession>
<dbReference type="Proteomes" id="UP000235388">
    <property type="component" value="Unassembled WGS sequence"/>
</dbReference>
<dbReference type="EMBL" id="PGCJ01001057">
    <property type="protein sequence ID" value="PLW10496.1"/>
    <property type="molecule type" value="Genomic_DNA"/>
</dbReference>
<protein>
    <recommendedName>
        <fullName evidence="2">DUF6589 domain-containing protein</fullName>
    </recommendedName>
</protein>
<dbReference type="OrthoDB" id="2506434at2759"/>
<feature type="compositionally biased region" description="Low complexity" evidence="1">
    <location>
        <begin position="293"/>
        <end position="313"/>
    </location>
</feature>
<name>A0A2N5SB77_9BASI</name>
<proteinExistence type="predicted"/>
<evidence type="ECO:0000256" key="1">
    <source>
        <dbReference type="SAM" id="MobiDB-lite"/>
    </source>
</evidence>
<dbReference type="Pfam" id="PF20231">
    <property type="entry name" value="DUF6589"/>
    <property type="match status" value="1"/>
</dbReference>
<reference evidence="3 4" key="1">
    <citation type="submission" date="2017-11" db="EMBL/GenBank/DDBJ databases">
        <title>De novo assembly and phasing of dikaryotic genomes from two isolates of Puccinia coronata f. sp. avenae, the causal agent of oat crown rust.</title>
        <authorList>
            <person name="Miller M.E."/>
            <person name="Zhang Y."/>
            <person name="Omidvar V."/>
            <person name="Sperschneider J."/>
            <person name="Schwessinger B."/>
            <person name="Raley C."/>
            <person name="Palmer J.M."/>
            <person name="Garnica D."/>
            <person name="Upadhyaya N."/>
            <person name="Rathjen J."/>
            <person name="Taylor J.M."/>
            <person name="Park R.F."/>
            <person name="Dodds P.N."/>
            <person name="Hirsch C.D."/>
            <person name="Kianian S.F."/>
            <person name="Figueroa M."/>
        </authorList>
    </citation>
    <scope>NUCLEOTIDE SEQUENCE [LARGE SCALE GENOMIC DNA]</scope>
    <source>
        <strain evidence="3">12NC29</strain>
    </source>
</reference>
<gene>
    <name evidence="3" type="ORF">PCANC_23819</name>
</gene>
<keyword evidence="4" id="KW-1185">Reference proteome</keyword>
<dbReference type="InterPro" id="IPR046496">
    <property type="entry name" value="DUF6589"/>
</dbReference>
<evidence type="ECO:0000259" key="2">
    <source>
        <dbReference type="Pfam" id="PF20231"/>
    </source>
</evidence>
<evidence type="ECO:0000313" key="3">
    <source>
        <dbReference type="EMBL" id="PLW10496.1"/>
    </source>
</evidence>
<comment type="caution">
    <text evidence="3">The sequence shown here is derived from an EMBL/GenBank/DDBJ whole genome shotgun (WGS) entry which is preliminary data.</text>
</comment>
<dbReference type="AlphaFoldDB" id="A0A2N5SB77"/>
<feature type="region of interest" description="Disordered" evidence="1">
    <location>
        <begin position="263"/>
        <end position="323"/>
    </location>
</feature>
<feature type="compositionally biased region" description="Basic and acidic residues" evidence="1">
    <location>
        <begin position="314"/>
        <end position="323"/>
    </location>
</feature>
<sequence>MKKEENILTEKLPTYSQSYIQRIVDQTYDHFLSGEALQTAVENKQTKLINLLLRLRDFATVVEVNWASKEGDTGRLLFMWKRWSVMGQGLKKLVHYSRHLPQLILLLEVILPPSLAKVVESTLLLCPSGGEDHFVATDFYLEVQNFWLKYFYNHSGIGTNIERLRDVFSLNIPILKNLMHILNIESGMNVIQQSHKNKITNESINDFIRFAKQNNICLDEDKEEEFTPTLISDVYNEGIAAMKTDFTTRKGGLDCLKPTYMFDPDTNDSKDSGNLDDPDDPDDDTDNSDNSKKSNNSKNSNESKNSGTSNESSKSSKSDEDSL</sequence>
<feature type="domain" description="DUF6589" evidence="2">
    <location>
        <begin position="10"/>
        <end position="195"/>
    </location>
</feature>
<evidence type="ECO:0000313" key="4">
    <source>
        <dbReference type="Proteomes" id="UP000235388"/>
    </source>
</evidence>